<evidence type="ECO:0000313" key="1">
    <source>
        <dbReference type="EMBL" id="RZS39195.1"/>
    </source>
</evidence>
<dbReference type="EMBL" id="SGWQ01000004">
    <property type="protein sequence ID" value="RZS39195.1"/>
    <property type="molecule type" value="Genomic_DNA"/>
</dbReference>
<organism evidence="1 2">
    <name type="scientific">Herbihabitans rhizosphaerae</name>
    <dbReference type="NCBI Taxonomy" id="1872711"/>
    <lineage>
        <taxon>Bacteria</taxon>
        <taxon>Bacillati</taxon>
        <taxon>Actinomycetota</taxon>
        <taxon>Actinomycetes</taxon>
        <taxon>Pseudonocardiales</taxon>
        <taxon>Pseudonocardiaceae</taxon>
        <taxon>Herbihabitans</taxon>
    </lineage>
</organism>
<reference evidence="1 2" key="1">
    <citation type="submission" date="2019-02" db="EMBL/GenBank/DDBJ databases">
        <title>Genomic Encyclopedia of Type Strains, Phase IV (KMG-IV): sequencing the most valuable type-strain genomes for metagenomic binning, comparative biology and taxonomic classification.</title>
        <authorList>
            <person name="Goeker M."/>
        </authorList>
    </citation>
    <scope>NUCLEOTIDE SEQUENCE [LARGE SCALE GENOMIC DNA]</scope>
    <source>
        <strain evidence="1 2">DSM 101727</strain>
    </source>
</reference>
<keyword evidence="2" id="KW-1185">Reference proteome</keyword>
<proteinExistence type="predicted"/>
<gene>
    <name evidence="1" type="ORF">EV193_104411</name>
</gene>
<name>A0A4Q7KRK9_9PSEU</name>
<accession>A0A4Q7KRK9</accession>
<comment type="caution">
    <text evidence="1">The sequence shown here is derived from an EMBL/GenBank/DDBJ whole genome shotgun (WGS) entry which is preliminary data.</text>
</comment>
<protein>
    <submittedName>
        <fullName evidence="1">Uncharacterized protein</fullName>
    </submittedName>
</protein>
<dbReference type="AlphaFoldDB" id="A0A4Q7KRK9"/>
<dbReference type="Proteomes" id="UP000294257">
    <property type="component" value="Unassembled WGS sequence"/>
</dbReference>
<evidence type="ECO:0000313" key="2">
    <source>
        <dbReference type="Proteomes" id="UP000294257"/>
    </source>
</evidence>
<sequence>MSQSTETTERTGERRVISNIVKGSIGNLIEWYDATYAPLREQRRGYRLVTGQIRVLEDG</sequence>